<reference evidence="1" key="1">
    <citation type="submission" date="2020-05" db="EMBL/GenBank/DDBJ databases">
        <authorList>
            <person name="Chiriac C."/>
            <person name="Salcher M."/>
            <person name="Ghai R."/>
            <person name="Kavagutti S V."/>
        </authorList>
    </citation>
    <scope>NUCLEOTIDE SEQUENCE</scope>
</reference>
<dbReference type="InterPro" id="IPR021491">
    <property type="entry name" value="DUF3145"/>
</dbReference>
<dbReference type="EMBL" id="CAFBQK010000168">
    <property type="protein sequence ID" value="CAB5055796.1"/>
    <property type="molecule type" value="Genomic_DNA"/>
</dbReference>
<proteinExistence type="predicted"/>
<protein>
    <submittedName>
        <fullName evidence="1">Unannotated protein</fullName>
    </submittedName>
</protein>
<dbReference type="EMBL" id="CAFBMY010000150">
    <property type="protein sequence ID" value="CAB4931280.1"/>
    <property type="molecule type" value="Genomic_DNA"/>
</dbReference>
<evidence type="ECO:0000313" key="2">
    <source>
        <dbReference type="EMBL" id="CAB5055796.1"/>
    </source>
</evidence>
<organism evidence="1">
    <name type="scientific">freshwater metagenome</name>
    <dbReference type="NCBI Taxonomy" id="449393"/>
    <lineage>
        <taxon>unclassified sequences</taxon>
        <taxon>metagenomes</taxon>
        <taxon>ecological metagenomes</taxon>
    </lineage>
</organism>
<sequence>MDRINTPKPTGRSTISTMGSNVTLSKGYLVIHSAPAALTKHVEWAIQNLLGKAISINWEPQPLVAGTHKTTVEWRDRLGAGAELASALRGWHYLRFEIREESVTENVLYRFTPELGIHRALIDGAGSVLVTEHQLLGAMDHDEDSLRQALANAMGTAWDLELEQFRRGDLNGMSQSQAI</sequence>
<name>A0A6J7IKD6_9ZZZZ</name>
<dbReference type="Pfam" id="PF11343">
    <property type="entry name" value="DUF3145"/>
    <property type="match status" value="1"/>
</dbReference>
<evidence type="ECO:0000313" key="1">
    <source>
        <dbReference type="EMBL" id="CAB4931280.1"/>
    </source>
</evidence>
<dbReference type="AlphaFoldDB" id="A0A6J7IKD6"/>
<gene>
    <name evidence="1" type="ORF">UFOPK3707_00866</name>
    <name evidence="2" type="ORF">UFOPK4265_01113</name>
</gene>
<accession>A0A6J7IKD6</accession>